<dbReference type="CDD" id="cd09272">
    <property type="entry name" value="RNase_HI_RT_Ty1"/>
    <property type="match status" value="1"/>
</dbReference>
<dbReference type="GO" id="GO:0015074">
    <property type="term" value="P:DNA integration"/>
    <property type="evidence" value="ECO:0007669"/>
    <property type="project" value="InterPro"/>
</dbReference>
<organism evidence="5">
    <name type="scientific">Tanacetum cinerariifolium</name>
    <name type="common">Dalmatian daisy</name>
    <name type="synonym">Chrysanthemum cinerariifolium</name>
    <dbReference type="NCBI Taxonomy" id="118510"/>
    <lineage>
        <taxon>Eukaryota</taxon>
        <taxon>Viridiplantae</taxon>
        <taxon>Streptophyta</taxon>
        <taxon>Embryophyta</taxon>
        <taxon>Tracheophyta</taxon>
        <taxon>Spermatophyta</taxon>
        <taxon>Magnoliopsida</taxon>
        <taxon>eudicotyledons</taxon>
        <taxon>Gunneridae</taxon>
        <taxon>Pentapetalae</taxon>
        <taxon>asterids</taxon>
        <taxon>campanulids</taxon>
        <taxon>Asterales</taxon>
        <taxon>Asteraceae</taxon>
        <taxon>Asteroideae</taxon>
        <taxon>Anthemideae</taxon>
        <taxon>Anthemidinae</taxon>
        <taxon>Tanacetum</taxon>
    </lineage>
</organism>
<dbReference type="AlphaFoldDB" id="A0A699JEE2"/>
<dbReference type="InterPro" id="IPR057670">
    <property type="entry name" value="SH3_retrovirus"/>
</dbReference>
<evidence type="ECO:0000256" key="3">
    <source>
        <dbReference type="SAM" id="MobiDB-lite"/>
    </source>
</evidence>
<dbReference type="InterPro" id="IPR012337">
    <property type="entry name" value="RNaseH-like_sf"/>
</dbReference>
<dbReference type="GO" id="GO:0016787">
    <property type="term" value="F:hydrolase activity"/>
    <property type="evidence" value="ECO:0007669"/>
    <property type="project" value="UniProtKB-KW"/>
</dbReference>
<dbReference type="Pfam" id="PF25597">
    <property type="entry name" value="SH3_retrovirus"/>
    <property type="match status" value="1"/>
</dbReference>
<name>A0A699JEE2_TANCI</name>
<evidence type="ECO:0000313" key="5">
    <source>
        <dbReference type="EMBL" id="GFA31634.1"/>
    </source>
</evidence>
<dbReference type="PANTHER" id="PTHR42648:SF32">
    <property type="entry name" value="RIBONUCLEASE H-LIKE DOMAIN, GAG-PRE-INTEGRASE DOMAIN PROTEIN-RELATED"/>
    <property type="match status" value="1"/>
</dbReference>
<dbReference type="GO" id="GO:0003676">
    <property type="term" value="F:nucleic acid binding"/>
    <property type="evidence" value="ECO:0007669"/>
    <property type="project" value="InterPro"/>
</dbReference>
<dbReference type="InterPro" id="IPR036397">
    <property type="entry name" value="RNaseH_sf"/>
</dbReference>
<dbReference type="EMBL" id="BKCJ010403369">
    <property type="protein sequence ID" value="GFA31634.1"/>
    <property type="molecule type" value="Genomic_DNA"/>
</dbReference>
<feature type="domain" description="Integrase catalytic" evidence="4">
    <location>
        <begin position="1"/>
        <end position="121"/>
    </location>
</feature>
<proteinExistence type="predicted"/>
<dbReference type="InterPro" id="IPR013103">
    <property type="entry name" value="RVT_2"/>
</dbReference>
<dbReference type="InterPro" id="IPR001584">
    <property type="entry name" value="Integrase_cat-core"/>
</dbReference>
<keyword evidence="2" id="KW-0378">Hydrolase</keyword>
<comment type="caution">
    <text evidence="5">The sequence shown here is derived from an EMBL/GenBank/DDBJ whole genome shotgun (WGS) entry which is preliminary data.</text>
</comment>
<feature type="region of interest" description="Disordered" evidence="3">
    <location>
        <begin position="221"/>
        <end position="250"/>
    </location>
</feature>
<protein>
    <recommendedName>
        <fullName evidence="4">Integrase catalytic domain-containing protein</fullName>
    </recommendedName>
</protein>
<evidence type="ECO:0000259" key="4">
    <source>
        <dbReference type="PROSITE" id="PS50994"/>
    </source>
</evidence>
<dbReference type="PANTHER" id="PTHR42648">
    <property type="entry name" value="TRANSPOSASE, PUTATIVE-RELATED"/>
    <property type="match status" value="1"/>
</dbReference>
<dbReference type="PROSITE" id="PS50994">
    <property type="entry name" value="INTEGRASE"/>
    <property type="match status" value="1"/>
</dbReference>
<dbReference type="Gene3D" id="3.30.420.10">
    <property type="entry name" value="Ribonuclease H-like superfamily/Ribonuclease H"/>
    <property type="match status" value="1"/>
</dbReference>
<dbReference type="GO" id="GO:0046872">
    <property type="term" value="F:metal ion binding"/>
    <property type="evidence" value="ECO:0007669"/>
    <property type="project" value="UniProtKB-KW"/>
</dbReference>
<sequence length="538" mass="62238">MDETSKILKSFITERENLVEKKVKIIRCDNGTEFKNRVMNEFCEEKGIKREYSVARTLQRNGVAERRNRTLIEAARTMLADSKLPITFWAEAVSTACYVKNRLLVVRPHFKTPYELFKGRSSALSFMRPFGCHVSILNTLDQLGNFDGKLDEGIFFGYSTTSKAFRVYNIRTRKVEENLHITFLENKPMIAGGGPEWLFDIDALSISMNYAPVSADSHNKYKYGPSQASKSDNHERPNAESSTKTVNIVGPVNTGTPTYADYPNDPLMPDLKDAGIFDDAYDDRDEGAEVDYNNLETVITVSPIPSTRIHKVHPKEHIIGEVNYVVQTRKMAKQNKAGLISFINKQRRTNHKIFKIVYLLIFSLSWNQRRAIKTKWVYKNKRDQRGIVVRNKARLVAQGHRQEEGINYDEVFAVAARIEAIKLFLAYASFMDFTIYQMDVKSAFLYGTIKEEVYVSKPSGFVDPEFLDRVYKTKIHVDNESAIYVVKNRVYHSKTKHIEIRHHFIRDYYEKRFIKFVKIHTDYNVADLLTKAFDVTRF</sequence>
<accession>A0A699JEE2</accession>
<dbReference type="SUPFAM" id="SSF53098">
    <property type="entry name" value="Ribonuclease H-like"/>
    <property type="match status" value="1"/>
</dbReference>
<reference evidence="5" key="1">
    <citation type="journal article" date="2019" name="Sci. Rep.">
        <title>Draft genome of Tanacetum cinerariifolium, the natural source of mosquito coil.</title>
        <authorList>
            <person name="Yamashiro T."/>
            <person name="Shiraishi A."/>
            <person name="Satake H."/>
            <person name="Nakayama K."/>
        </authorList>
    </citation>
    <scope>NUCLEOTIDE SEQUENCE</scope>
</reference>
<gene>
    <name evidence="5" type="ORF">Tci_603606</name>
</gene>
<dbReference type="InterPro" id="IPR039537">
    <property type="entry name" value="Retrotran_Ty1/copia-like"/>
</dbReference>
<keyword evidence="1" id="KW-0479">Metal-binding</keyword>
<evidence type="ECO:0000256" key="2">
    <source>
        <dbReference type="ARBA" id="ARBA00022801"/>
    </source>
</evidence>
<dbReference type="Pfam" id="PF07727">
    <property type="entry name" value="RVT_2"/>
    <property type="match status" value="1"/>
</dbReference>
<evidence type="ECO:0000256" key="1">
    <source>
        <dbReference type="ARBA" id="ARBA00022723"/>
    </source>
</evidence>